<organism evidence="2 3">
    <name type="scientific">Cylicocyclus nassatus</name>
    <name type="common">Nematode worm</name>
    <dbReference type="NCBI Taxonomy" id="53992"/>
    <lineage>
        <taxon>Eukaryota</taxon>
        <taxon>Metazoa</taxon>
        <taxon>Ecdysozoa</taxon>
        <taxon>Nematoda</taxon>
        <taxon>Chromadorea</taxon>
        <taxon>Rhabditida</taxon>
        <taxon>Rhabditina</taxon>
        <taxon>Rhabditomorpha</taxon>
        <taxon>Strongyloidea</taxon>
        <taxon>Strongylidae</taxon>
        <taxon>Cylicocyclus</taxon>
    </lineage>
</organism>
<protein>
    <submittedName>
        <fullName evidence="2">Uncharacterized protein</fullName>
    </submittedName>
</protein>
<dbReference type="AlphaFoldDB" id="A0AA36GM55"/>
<keyword evidence="1" id="KW-0732">Signal</keyword>
<keyword evidence="3" id="KW-1185">Reference proteome</keyword>
<dbReference type="EMBL" id="CATQJL010000112">
    <property type="protein sequence ID" value="CAJ0594632.1"/>
    <property type="molecule type" value="Genomic_DNA"/>
</dbReference>
<accession>A0AA36GM55</accession>
<dbReference type="Proteomes" id="UP001176961">
    <property type="component" value="Unassembled WGS sequence"/>
</dbReference>
<proteinExistence type="predicted"/>
<comment type="caution">
    <text evidence="2">The sequence shown here is derived from an EMBL/GenBank/DDBJ whole genome shotgun (WGS) entry which is preliminary data.</text>
</comment>
<evidence type="ECO:0000313" key="3">
    <source>
        <dbReference type="Proteomes" id="UP001176961"/>
    </source>
</evidence>
<name>A0AA36GM55_CYLNA</name>
<gene>
    <name evidence="2" type="ORF">CYNAS_LOCUS6615</name>
</gene>
<evidence type="ECO:0000256" key="1">
    <source>
        <dbReference type="SAM" id="SignalP"/>
    </source>
</evidence>
<sequence length="334" mass="36904">MRRLVLVLFLTAVTYAELTSSEITKHARAIFNDCTTCRIMSALKERPQTLKEVKSGIAVLPPVMRPPAVQAFQQWTNHILEGPAADCRPVCEKANLNAAACEALSAMAEHANEHTDTLQIVSKRLCKDDKSCLKKELSNNQLIMTVVKDFIHLLASMVDPQKTCGIEAPIKRNHGISLYTNKEFLNCQLCYSFLQFINTAFIGGATETSKAVLNAIGKAGEDVCKILDLPALLHLLVPGLGQLKCEDMPAVIILAFQYVIAPLFGAKAGQTCTRFYPYCSDDLEALIHFRRLDGPSQLLQRAQNSIRLQWKFHVQLCGRVVLPSNCAADATNSF</sequence>
<feature type="signal peptide" evidence="1">
    <location>
        <begin position="1"/>
        <end position="16"/>
    </location>
</feature>
<reference evidence="2" key="1">
    <citation type="submission" date="2023-07" db="EMBL/GenBank/DDBJ databases">
        <authorList>
            <consortium name="CYATHOMIX"/>
        </authorList>
    </citation>
    <scope>NUCLEOTIDE SEQUENCE</scope>
    <source>
        <strain evidence="2">N/A</strain>
    </source>
</reference>
<evidence type="ECO:0000313" key="2">
    <source>
        <dbReference type="EMBL" id="CAJ0594632.1"/>
    </source>
</evidence>
<feature type="chain" id="PRO_5041326535" evidence="1">
    <location>
        <begin position="17"/>
        <end position="334"/>
    </location>
</feature>